<organism evidence="10 11">
    <name type="scientific">Alicyclobacillus fastidiosus</name>
    <dbReference type="NCBI Taxonomy" id="392011"/>
    <lineage>
        <taxon>Bacteria</taxon>
        <taxon>Bacillati</taxon>
        <taxon>Bacillota</taxon>
        <taxon>Bacilli</taxon>
        <taxon>Bacillales</taxon>
        <taxon>Alicyclobacillaceae</taxon>
        <taxon>Alicyclobacillus</taxon>
    </lineage>
</organism>
<dbReference type="PANTHER" id="PTHR43394">
    <property type="entry name" value="ATP-DEPENDENT PERMEASE MDL1, MITOCHONDRIAL"/>
    <property type="match status" value="1"/>
</dbReference>
<comment type="caution">
    <text evidence="10">The sequence shown here is derived from an EMBL/GenBank/DDBJ whole genome shotgun (WGS) entry which is preliminary data.</text>
</comment>
<name>A0ABV5A999_9BACL</name>
<evidence type="ECO:0000256" key="7">
    <source>
        <dbReference type="SAM" id="Phobius"/>
    </source>
</evidence>
<dbReference type="PROSITE" id="PS50929">
    <property type="entry name" value="ABC_TM1F"/>
    <property type="match status" value="1"/>
</dbReference>
<sequence>MNAKSLMRQFLWENRLAYGISILAIILSNFINVQFPNILGRFTNALQAHRLNSKDVMVYAVLLLVVGVVYVQFYAIGQYRNGRLGRQFEYLLRRRLFAHWELLSTEYFRHRSIGDLLNHAMNDIRQVREALSGGLNILTNAIFLLLATLIMTFTTISVKLTLFSMIPLVFIPVFIVWFGPQIRDSSRKVQEALSDMSELTEESLSSIRLIKATANERVETERFRDKVDHIVSQQLTLFRRSATFQAFIPTMSSISFAIALLYGGYLALSGQIKLGAFVAFTLYVGQLVQPLQQIGFVINNFQRASASLIRLQVLLEEKPSITDAPHPVELSSVRGEIQVHLPAFQYSDGQAPVLRNIEFRVLPGQTLGIVGRTGSGKTTLANLLPRIFDPPANTIFLDGHDIREIRLETLRKAIAYVPQDGFLFSTSVGENISFGDANATRAQVEQAAKAARVYDDIAAFPDGFDTVIGERGVTLSGGQRQRTAIARAFLKSAPILIMDDSLSAVDMNTEKQIIAALERVRQSRTTLIIAHRLSAVRHADHIIVLEDGVIAEEGTHEELIAKGGLYAKTYHIQQEGEVTRV</sequence>
<dbReference type="InterPro" id="IPR003439">
    <property type="entry name" value="ABC_transporter-like_ATP-bd"/>
</dbReference>
<dbReference type="InterPro" id="IPR003593">
    <property type="entry name" value="AAA+_ATPase"/>
</dbReference>
<keyword evidence="5 7" id="KW-1133">Transmembrane helix</keyword>
<evidence type="ECO:0000256" key="3">
    <source>
        <dbReference type="ARBA" id="ARBA00022741"/>
    </source>
</evidence>
<dbReference type="PROSITE" id="PS50893">
    <property type="entry name" value="ABC_TRANSPORTER_2"/>
    <property type="match status" value="1"/>
</dbReference>
<comment type="subcellular location">
    <subcellularLocation>
        <location evidence="1">Cell membrane</location>
        <topology evidence="1">Multi-pass membrane protein</topology>
    </subcellularLocation>
</comment>
<feature type="domain" description="ABC transmembrane type-1" evidence="9">
    <location>
        <begin position="20"/>
        <end position="303"/>
    </location>
</feature>
<keyword evidence="11" id="KW-1185">Reference proteome</keyword>
<dbReference type="Gene3D" id="1.20.1560.10">
    <property type="entry name" value="ABC transporter type 1, transmembrane domain"/>
    <property type="match status" value="1"/>
</dbReference>
<dbReference type="Pfam" id="PF00005">
    <property type="entry name" value="ABC_tran"/>
    <property type="match status" value="1"/>
</dbReference>
<evidence type="ECO:0000259" key="8">
    <source>
        <dbReference type="PROSITE" id="PS50893"/>
    </source>
</evidence>
<dbReference type="InterPro" id="IPR011527">
    <property type="entry name" value="ABC1_TM_dom"/>
</dbReference>
<dbReference type="SMART" id="SM00382">
    <property type="entry name" value="AAA"/>
    <property type="match status" value="1"/>
</dbReference>
<accession>A0ABV5A999</accession>
<reference evidence="10 11" key="1">
    <citation type="journal article" date="2024" name="Int. J. Mol. Sci.">
        <title>Exploration of Alicyclobacillus spp. Genome in Search of Antibiotic Resistance.</title>
        <authorList>
            <person name="Bucka-Kolendo J."/>
            <person name="Kiousi D.E."/>
            <person name="Dekowska A."/>
            <person name="Mikolajczuk-Szczyrba A."/>
            <person name="Karadedos D.M."/>
            <person name="Michael P."/>
            <person name="Galanis A."/>
            <person name="Sokolowska B."/>
        </authorList>
    </citation>
    <scope>NUCLEOTIDE SEQUENCE [LARGE SCALE GENOMIC DNA]</scope>
    <source>
        <strain evidence="10 11">KKP 3000</strain>
    </source>
</reference>
<dbReference type="EMBL" id="JBDXSU010000001">
    <property type="protein sequence ID" value="MFB5188870.1"/>
    <property type="molecule type" value="Genomic_DNA"/>
</dbReference>
<evidence type="ECO:0000313" key="10">
    <source>
        <dbReference type="EMBL" id="MFB5188870.1"/>
    </source>
</evidence>
<keyword evidence="2 7" id="KW-0812">Transmembrane</keyword>
<dbReference type="GO" id="GO:0005524">
    <property type="term" value="F:ATP binding"/>
    <property type="evidence" value="ECO:0007669"/>
    <property type="project" value="UniProtKB-KW"/>
</dbReference>
<dbReference type="RefSeq" id="WP_275475700.1">
    <property type="nucleotide sequence ID" value="NZ_CP162940.1"/>
</dbReference>
<evidence type="ECO:0000313" key="11">
    <source>
        <dbReference type="Proteomes" id="UP001579974"/>
    </source>
</evidence>
<dbReference type="Proteomes" id="UP001579974">
    <property type="component" value="Unassembled WGS sequence"/>
</dbReference>
<evidence type="ECO:0000259" key="9">
    <source>
        <dbReference type="PROSITE" id="PS50929"/>
    </source>
</evidence>
<dbReference type="Gene3D" id="3.40.50.300">
    <property type="entry name" value="P-loop containing nucleotide triphosphate hydrolases"/>
    <property type="match status" value="1"/>
</dbReference>
<keyword evidence="3" id="KW-0547">Nucleotide-binding</keyword>
<protein>
    <submittedName>
        <fullName evidence="10">ABC transporter ATP-binding protein</fullName>
    </submittedName>
</protein>
<feature type="transmembrane region" description="Helical" evidence="7">
    <location>
        <begin position="160"/>
        <end position="178"/>
    </location>
</feature>
<evidence type="ECO:0000256" key="6">
    <source>
        <dbReference type="ARBA" id="ARBA00023136"/>
    </source>
</evidence>
<dbReference type="SUPFAM" id="SSF90123">
    <property type="entry name" value="ABC transporter transmembrane region"/>
    <property type="match status" value="1"/>
</dbReference>
<feature type="transmembrane region" description="Helical" evidence="7">
    <location>
        <begin position="56"/>
        <end position="76"/>
    </location>
</feature>
<evidence type="ECO:0000256" key="2">
    <source>
        <dbReference type="ARBA" id="ARBA00022692"/>
    </source>
</evidence>
<dbReference type="Pfam" id="PF00664">
    <property type="entry name" value="ABC_membrane"/>
    <property type="match status" value="1"/>
</dbReference>
<evidence type="ECO:0000256" key="1">
    <source>
        <dbReference type="ARBA" id="ARBA00004651"/>
    </source>
</evidence>
<dbReference type="InterPro" id="IPR039421">
    <property type="entry name" value="Type_1_exporter"/>
</dbReference>
<feature type="transmembrane region" description="Helical" evidence="7">
    <location>
        <begin position="135"/>
        <end position="154"/>
    </location>
</feature>
<gene>
    <name evidence="10" type="ORF">KKP3000_001304</name>
</gene>
<dbReference type="SUPFAM" id="SSF52540">
    <property type="entry name" value="P-loop containing nucleoside triphosphate hydrolases"/>
    <property type="match status" value="1"/>
</dbReference>
<evidence type="ECO:0000256" key="4">
    <source>
        <dbReference type="ARBA" id="ARBA00022840"/>
    </source>
</evidence>
<dbReference type="InterPro" id="IPR036640">
    <property type="entry name" value="ABC1_TM_sf"/>
</dbReference>
<evidence type="ECO:0000256" key="5">
    <source>
        <dbReference type="ARBA" id="ARBA00022989"/>
    </source>
</evidence>
<dbReference type="CDD" id="cd18541">
    <property type="entry name" value="ABC_6TM_TmrB_like"/>
    <property type="match status" value="1"/>
</dbReference>
<keyword evidence="4 10" id="KW-0067">ATP-binding</keyword>
<feature type="transmembrane region" description="Helical" evidence="7">
    <location>
        <begin position="16"/>
        <end position="36"/>
    </location>
</feature>
<dbReference type="PANTHER" id="PTHR43394:SF1">
    <property type="entry name" value="ATP-BINDING CASSETTE SUB-FAMILY B MEMBER 10, MITOCHONDRIAL"/>
    <property type="match status" value="1"/>
</dbReference>
<keyword evidence="6 7" id="KW-0472">Membrane</keyword>
<feature type="domain" description="ABC transporter" evidence="8">
    <location>
        <begin position="339"/>
        <end position="572"/>
    </location>
</feature>
<feature type="transmembrane region" description="Helical" evidence="7">
    <location>
        <begin position="246"/>
        <end position="268"/>
    </location>
</feature>
<proteinExistence type="predicted"/>
<dbReference type="InterPro" id="IPR027417">
    <property type="entry name" value="P-loop_NTPase"/>
</dbReference>